<keyword evidence="2" id="KW-1185">Reference proteome</keyword>
<dbReference type="InterPro" id="IPR013783">
    <property type="entry name" value="Ig-like_fold"/>
</dbReference>
<accession>A0ABU3D4S7</accession>
<dbReference type="SUPFAM" id="SSF49785">
    <property type="entry name" value="Galactose-binding domain-like"/>
    <property type="match status" value="1"/>
</dbReference>
<name>A0ABU3D4S7_9FLAO</name>
<dbReference type="RefSeq" id="WP_311502874.1">
    <property type="nucleotide sequence ID" value="NZ_JAVRHK010000004.1"/>
</dbReference>
<proteinExistence type="predicted"/>
<dbReference type="PANTHER" id="PTHR42732:SF1">
    <property type="entry name" value="BETA-MANNOSIDASE"/>
    <property type="match status" value="1"/>
</dbReference>
<comment type="caution">
    <text evidence="1">The sequence shown here is derived from an EMBL/GenBank/DDBJ whole genome shotgun (WGS) entry which is preliminary data.</text>
</comment>
<evidence type="ECO:0000313" key="1">
    <source>
        <dbReference type="EMBL" id="MDT0676531.1"/>
    </source>
</evidence>
<sequence length="96" mass="10874">MAIRIDNPLASSRWYPGGGIYRNFWLVKKAPVHVGQWDTFETRENITKDSANVNLNISINNTLNDAIEVSVENSIYDLNDDGKKEVLQLLRLTGLI</sequence>
<dbReference type="InterPro" id="IPR008979">
    <property type="entry name" value="Galactose-bd-like_sf"/>
</dbReference>
<dbReference type="EMBL" id="JAVRHK010000004">
    <property type="protein sequence ID" value="MDT0676531.1"/>
    <property type="molecule type" value="Genomic_DNA"/>
</dbReference>
<evidence type="ECO:0000313" key="2">
    <source>
        <dbReference type="Proteomes" id="UP001262582"/>
    </source>
</evidence>
<dbReference type="Proteomes" id="UP001262582">
    <property type="component" value="Unassembled WGS sequence"/>
</dbReference>
<organism evidence="1 2">
    <name type="scientific">Autumnicola musiva</name>
    <dbReference type="NCBI Taxonomy" id="3075589"/>
    <lineage>
        <taxon>Bacteria</taxon>
        <taxon>Pseudomonadati</taxon>
        <taxon>Bacteroidota</taxon>
        <taxon>Flavobacteriia</taxon>
        <taxon>Flavobacteriales</taxon>
        <taxon>Flavobacteriaceae</taxon>
        <taxon>Autumnicola</taxon>
    </lineage>
</organism>
<reference evidence="1 2" key="1">
    <citation type="submission" date="2023-09" db="EMBL/GenBank/DDBJ databases">
        <authorList>
            <person name="Rey-Velasco X."/>
        </authorList>
    </citation>
    <scope>NUCLEOTIDE SEQUENCE [LARGE SCALE GENOMIC DNA]</scope>
    <source>
        <strain evidence="1 2">F117</strain>
    </source>
</reference>
<gene>
    <name evidence="1" type="ORF">RM539_08045</name>
</gene>
<dbReference type="PANTHER" id="PTHR42732">
    <property type="entry name" value="BETA-GALACTOSIDASE"/>
    <property type="match status" value="1"/>
</dbReference>
<dbReference type="Gene3D" id="2.60.40.10">
    <property type="entry name" value="Immunoglobulins"/>
    <property type="match status" value="1"/>
</dbReference>
<protein>
    <submittedName>
        <fullName evidence="1">Uncharacterized protein</fullName>
    </submittedName>
</protein>
<dbReference type="InterPro" id="IPR051913">
    <property type="entry name" value="GH2_Domain-Containing"/>
</dbReference>